<dbReference type="Pfam" id="PF00561">
    <property type="entry name" value="Abhydrolase_1"/>
    <property type="match status" value="1"/>
</dbReference>
<dbReference type="PRINTS" id="PR00412">
    <property type="entry name" value="EPOXHYDRLASE"/>
</dbReference>
<gene>
    <name evidence="2" type="ORF">FHS12_005068</name>
</gene>
<evidence type="ECO:0000313" key="3">
    <source>
        <dbReference type="Proteomes" id="UP000577707"/>
    </source>
</evidence>
<dbReference type="EMBL" id="JACHXG010000016">
    <property type="protein sequence ID" value="MBB3092091.1"/>
    <property type="molecule type" value="Genomic_DNA"/>
</dbReference>
<dbReference type="SUPFAM" id="SSF53474">
    <property type="entry name" value="alpha/beta-Hydrolases"/>
    <property type="match status" value="1"/>
</dbReference>
<dbReference type="GO" id="GO:0016787">
    <property type="term" value="F:hydrolase activity"/>
    <property type="evidence" value="ECO:0007669"/>
    <property type="project" value="UniProtKB-KW"/>
</dbReference>
<organism evidence="2 3">
    <name type="scientific">Nocardioides albus</name>
    <dbReference type="NCBI Taxonomy" id="1841"/>
    <lineage>
        <taxon>Bacteria</taxon>
        <taxon>Bacillati</taxon>
        <taxon>Actinomycetota</taxon>
        <taxon>Actinomycetes</taxon>
        <taxon>Propionibacteriales</taxon>
        <taxon>Nocardioidaceae</taxon>
        <taxon>Nocardioides</taxon>
    </lineage>
</organism>
<dbReference type="Gene3D" id="3.40.50.1820">
    <property type="entry name" value="alpha/beta hydrolase"/>
    <property type="match status" value="1"/>
</dbReference>
<evidence type="ECO:0000259" key="1">
    <source>
        <dbReference type="Pfam" id="PF00561"/>
    </source>
</evidence>
<comment type="caution">
    <text evidence="2">The sequence shown here is derived from an EMBL/GenBank/DDBJ whole genome shotgun (WGS) entry which is preliminary data.</text>
</comment>
<dbReference type="PANTHER" id="PTHR43689">
    <property type="entry name" value="HYDROLASE"/>
    <property type="match status" value="1"/>
</dbReference>
<keyword evidence="3" id="KW-1185">Reference proteome</keyword>
<dbReference type="InterPro" id="IPR029058">
    <property type="entry name" value="AB_hydrolase_fold"/>
</dbReference>
<feature type="domain" description="AB hydrolase-1" evidence="1">
    <location>
        <begin position="32"/>
        <end position="273"/>
    </location>
</feature>
<keyword evidence="2" id="KW-0378">Hydrolase</keyword>
<accession>A0A7W5A9J5</accession>
<proteinExistence type="predicted"/>
<dbReference type="EC" id="3.7.1.14" evidence="2"/>
<sequence length="287" mass="30890">MTLPKDAASRDITLPSGKQIRYYEAGDASAAPVVLLHGSGPGATGWSNFSGNIERIAAGGFHVIAPDMPGWGDSSAVATKEMDHDVDLVDILDALSLEKAALVGNSMGAHTAVRFATLHPERITHLVTMGASLGKSFPKSLFGPADGPSEGLKVLVKAYQDPSPANMKALVEIMTFDKARFATPELTQARSDAASARPDHLRNYVEGLANGAPIPFLVDRSKIPSIDVPALIIHGRDDRVLHFETSLWLTTHIANSRLVLLNRCGHWAMIEHADEFNRLVIDFLSNN</sequence>
<reference evidence="2 3" key="1">
    <citation type="submission" date="2020-08" db="EMBL/GenBank/DDBJ databases">
        <title>Genomic Encyclopedia of Type Strains, Phase III (KMG-III): the genomes of soil and plant-associated and newly described type strains.</title>
        <authorList>
            <person name="Whitman W."/>
        </authorList>
    </citation>
    <scope>NUCLEOTIDE SEQUENCE [LARGE SCALE GENOMIC DNA]</scope>
    <source>
        <strain evidence="2 3">CECT 3302</strain>
    </source>
</reference>
<dbReference type="AlphaFoldDB" id="A0A7W5A9J5"/>
<evidence type="ECO:0000313" key="2">
    <source>
        <dbReference type="EMBL" id="MBB3092091.1"/>
    </source>
</evidence>
<dbReference type="RefSeq" id="WP_183551520.1">
    <property type="nucleotide sequence ID" value="NZ_BMQT01000016.1"/>
</dbReference>
<dbReference type="InterPro" id="IPR000073">
    <property type="entry name" value="AB_hydrolase_1"/>
</dbReference>
<dbReference type="InterPro" id="IPR000639">
    <property type="entry name" value="Epox_hydrolase-like"/>
</dbReference>
<dbReference type="PRINTS" id="PR00111">
    <property type="entry name" value="ABHYDROLASE"/>
</dbReference>
<protein>
    <submittedName>
        <fullName evidence="2">2-hydroxy-6-oxonona-2,4-dienedioate hydrolase</fullName>
        <ecNumber evidence="2">3.7.1.14</ecNumber>
    </submittedName>
</protein>
<dbReference type="PANTHER" id="PTHR43689:SF8">
    <property type="entry name" value="ALPHA_BETA-HYDROLASES SUPERFAMILY PROTEIN"/>
    <property type="match status" value="1"/>
</dbReference>
<name>A0A7W5A9J5_9ACTN</name>
<dbReference type="Proteomes" id="UP000577707">
    <property type="component" value="Unassembled WGS sequence"/>
</dbReference>